<evidence type="ECO:0000313" key="1">
    <source>
        <dbReference type="EMBL" id="GAA4958936.1"/>
    </source>
</evidence>
<sequence length="146" mass="15303">MTTTAGTAAALSTFVSALNEGDHASALGVFTPGAHIEDPIGAPPITGEAIAAFVHALITAQTRLFPGQLRAPAEADLACLPLIAERDDPEYPGHRLRISQVFYAESGPAGTIDRLRIIWGRSNLTPTSAASPRYTERSAPSLVKNA</sequence>
<gene>
    <name evidence="1" type="ORF">GCM10023224_51160</name>
</gene>
<dbReference type="InterPro" id="IPR032710">
    <property type="entry name" value="NTF2-like_dom_sf"/>
</dbReference>
<protein>
    <recommendedName>
        <fullName evidence="3">SnoaL-like domain-containing protein</fullName>
    </recommendedName>
</protein>
<comment type="caution">
    <text evidence="1">The sequence shown here is derived from an EMBL/GenBank/DDBJ whole genome shotgun (WGS) entry which is preliminary data.</text>
</comment>
<accession>A0ABP9H198</accession>
<evidence type="ECO:0008006" key="3">
    <source>
        <dbReference type="Google" id="ProtNLM"/>
    </source>
</evidence>
<evidence type="ECO:0000313" key="2">
    <source>
        <dbReference type="Proteomes" id="UP001499993"/>
    </source>
</evidence>
<keyword evidence="2" id="KW-1185">Reference proteome</keyword>
<reference evidence="2" key="1">
    <citation type="journal article" date="2019" name="Int. J. Syst. Evol. Microbiol.">
        <title>The Global Catalogue of Microorganisms (GCM) 10K type strain sequencing project: providing services to taxonomists for standard genome sequencing and annotation.</title>
        <authorList>
            <consortium name="The Broad Institute Genomics Platform"/>
            <consortium name="The Broad Institute Genome Sequencing Center for Infectious Disease"/>
            <person name="Wu L."/>
            <person name="Ma J."/>
        </authorList>
    </citation>
    <scope>NUCLEOTIDE SEQUENCE [LARGE SCALE GENOMIC DNA]</scope>
    <source>
        <strain evidence="2">JCM 18123</strain>
    </source>
</reference>
<dbReference type="Gene3D" id="3.10.450.50">
    <property type="match status" value="1"/>
</dbReference>
<dbReference type="EMBL" id="BAABIK010000058">
    <property type="protein sequence ID" value="GAA4958936.1"/>
    <property type="molecule type" value="Genomic_DNA"/>
</dbReference>
<organism evidence="1 2">
    <name type="scientific">Streptomonospora halophila</name>
    <dbReference type="NCBI Taxonomy" id="427369"/>
    <lineage>
        <taxon>Bacteria</taxon>
        <taxon>Bacillati</taxon>
        <taxon>Actinomycetota</taxon>
        <taxon>Actinomycetes</taxon>
        <taxon>Streptosporangiales</taxon>
        <taxon>Nocardiopsidaceae</taxon>
        <taxon>Streptomonospora</taxon>
    </lineage>
</organism>
<dbReference type="RefSeq" id="WP_345559516.1">
    <property type="nucleotide sequence ID" value="NZ_BAABIK010000058.1"/>
</dbReference>
<dbReference type="Proteomes" id="UP001499993">
    <property type="component" value="Unassembled WGS sequence"/>
</dbReference>
<proteinExistence type="predicted"/>
<dbReference type="SUPFAM" id="SSF54427">
    <property type="entry name" value="NTF2-like"/>
    <property type="match status" value="1"/>
</dbReference>
<name>A0ABP9H198_9ACTN</name>